<keyword evidence="11" id="KW-1185">Reference proteome</keyword>
<evidence type="ECO:0000256" key="2">
    <source>
        <dbReference type="ARBA" id="ARBA00007441"/>
    </source>
</evidence>
<evidence type="ECO:0000313" key="12">
    <source>
        <dbReference type="RefSeq" id="XP_030384906.1"/>
    </source>
</evidence>
<dbReference type="Proteomes" id="UP000504634">
    <property type="component" value="Unplaced"/>
</dbReference>
<gene>
    <name evidence="12" type="primary">LOC115632084</name>
</gene>
<comment type="subunit">
    <text evidence="3">Homodimer.</text>
</comment>
<feature type="compositionally biased region" description="Acidic residues" evidence="9">
    <location>
        <begin position="450"/>
        <end position="471"/>
    </location>
</feature>
<name>A0A6J2U8T9_DROLE</name>
<dbReference type="NCBIfam" id="NF006719">
    <property type="entry name" value="PRK09257.1"/>
    <property type="match status" value="1"/>
</dbReference>
<evidence type="ECO:0000313" key="11">
    <source>
        <dbReference type="Proteomes" id="UP000504634"/>
    </source>
</evidence>
<dbReference type="AlphaFoldDB" id="A0A6J2U8T9"/>
<evidence type="ECO:0000256" key="6">
    <source>
        <dbReference type="ARBA" id="ARBA00022679"/>
    </source>
</evidence>
<proteinExistence type="inferred from homology"/>
<organism evidence="11 12">
    <name type="scientific">Drosophila lebanonensis</name>
    <name type="common">Fruit fly</name>
    <name type="synonym">Scaptodrosophila lebanonensis</name>
    <dbReference type="NCBI Taxonomy" id="7225"/>
    <lineage>
        <taxon>Eukaryota</taxon>
        <taxon>Metazoa</taxon>
        <taxon>Ecdysozoa</taxon>
        <taxon>Arthropoda</taxon>
        <taxon>Hexapoda</taxon>
        <taxon>Insecta</taxon>
        <taxon>Pterygota</taxon>
        <taxon>Neoptera</taxon>
        <taxon>Endopterygota</taxon>
        <taxon>Diptera</taxon>
        <taxon>Brachycera</taxon>
        <taxon>Muscomorpha</taxon>
        <taxon>Ephydroidea</taxon>
        <taxon>Drosophilidae</taxon>
        <taxon>Scaptodrosophila</taxon>
    </lineage>
</organism>
<evidence type="ECO:0000256" key="1">
    <source>
        <dbReference type="ARBA" id="ARBA00001933"/>
    </source>
</evidence>
<dbReference type="FunFam" id="3.90.1150.10:FF:000001">
    <property type="entry name" value="Aspartate aminotransferase"/>
    <property type="match status" value="1"/>
</dbReference>
<dbReference type="RefSeq" id="XP_030384906.1">
    <property type="nucleotide sequence ID" value="XM_030529046.1"/>
</dbReference>
<dbReference type="GO" id="GO:0005829">
    <property type="term" value="C:cytosol"/>
    <property type="evidence" value="ECO:0007669"/>
    <property type="project" value="TreeGrafter"/>
</dbReference>
<evidence type="ECO:0000256" key="3">
    <source>
        <dbReference type="ARBA" id="ARBA00011738"/>
    </source>
</evidence>
<feature type="region of interest" description="Disordered" evidence="9">
    <location>
        <begin position="448"/>
        <end position="471"/>
    </location>
</feature>
<dbReference type="EC" id="2.6.1.1" evidence="4"/>
<keyword evidence="6" id="KW-0808">Transferase</keyword>
<reference evidence="12" key="1">
    <citation type="submission" date="2025-08" db="UniProtKB">
        <authorList>
            <consortium name="RefSeq"/>
        </authorList>
    </citation>
    <scope>IDENTIFICATION</scope>
    <source>
        <strain evidence="12">11010-0011.00</strain>
        <tissue evidence="12">Whole body</tissue>
    </source>
</reference>
<protein>
    <recommendedName>
        <fullName evidence="4">aspartate transaminase</fullName>
        <ecNumber evidence="4">2.6.1.1</ecNumber>
    </recommendedName>
    <alternativeName>
        <fullName evidence="8">Transaminase A</fullName>
    </alternativeName>
</protein>
<dbReference type="Gene3D" id="3.40.640.10">
    <property type="entry name" value="Type I PLP-dependent aspartate aminotransferase-like (Major domain)"/>
    <property type="match status" value="1"/>
</dbReference>
<dbReference type="InterPro" id="IPR015422">
    <property type="entry name" value="PyrdxlP-dep_Trfase_small"/>
</dbReference>
<dbReference type="GO" id="GO:0004069">
    <property type="term" value="F:L-aspartate:2-oxoglutarate aminotransferase activity"/>
    <property type="evidence" value="ECO:0007669"/>
    <property type="project" value="UniProtKB-EC"/>
</dbReference>
<dbReference type="CDD" id="cd00609">
    <property type="entry name" value="AAT_like"/>
    <property type="match status" value="1"/>
</dbReference>
<dbReference type="PANTHER" id="PTHR11879:SF55">
    <property type="entry name" value="GLUTAMATE OXALOACETATE TRANSAMINASE 1, ISOFORM B"/>
    <property type="match status" value="1"/>
</dbReference>
<evidence type="ECO:0000256" key="5">
    <source>
        <dbReference type="ARBA" id="ARBA00022576"/>
    </source>
</evidence>
<evidence type="ECO:0000256" key="8">
    <source>
        <dbReference type="ARBA" id="ARBA00030923"/>
    </source>
</evidence>
<dbReference type="GO" id="GO:0030170">
    <property type="term" value="F:pyridoxal phosphate binding"/>
    <property type="evidence" value="ECO:0007669"/>
    <property type="project" value="InterPro"/>
</dbReference>
<dbReference type="FunFam" id="3.40.640.10:FF:000066">
    <property type="entry name" value="Aspartate aminotransferase"/>
    <property type="match status" value="1"/>
</dbReference>
<comment type="similarity">
    <text evidence="2">Belongs to the class-I pyridoxal-phosphate-dependent aminotransferase family.</text>
</comment>
<dbReference type="GO" id="GO:0006532">
    <property type="term" value="P:aspartate biosynthetic process"/>
    <property type="evidence" value="ECO:0007669"/>
    <property type="project" value="TreeGrafter"/>
</dbReference>
<dbReference type="OrthoDB" id="6752799at2759"/>
<evidence type="ECO:0000256" key="9">
    <source>
        <dbReference type="SAM" id="MobiDB-lite"/>
    </source>
</evidence>
<dbReference type="InterPro" id="IPR015421">
    <property type="entry name" value="PyrdxlP-dep_Trfase_major"/>
</dbReference>
<evidence type="ECO:0000259" key="10">
    <source>
        <dbReference type="Pfam" id="PF00155"/>
    </source>
</evidence>
<dbReference type="Pfam" id="PF00155">
    <property type="entry name" value="Aminotran_1_2"/>
    <property type="match status" value="1"/>
</dbReference>
<sequence length="471" mass="53306">MIKAENIFNKMQQVTMNWRYIYVYILIKCSSKNYSGGCDGDDKPKSAFSVIKPAPPVEIFHMIKLFQDDKDPKKVNLSVGAYRTDEGKPYVLPIIKKCEKELVNDPKLNHEYLPILGDPQYRKLAMELLLGKDNCAIIEERVLPIQTISGTGAVRVGCDFLAKCMKRRVAYCSNPTWENHFGICRTAGFKKVKGYTYWNPKKRNLAICKLLSELAEAPEGSVVILHASAHNPTGTDPSRKQWKQIAEVMKSRNLFPFFDTAYQGFASGDIDRDAWPVRYFIKEGFELLAAQSFSKNMGLYCERAGCLVLVLNDKKHIPNVASQLTLLVRQNYSNPPAHGIRLVTKVLGCEENRCEWASTVKKMSSRIKEMRKALSEKLVELETPGKWDHIVKQIGMFSFTGLKPQHAEKLINDKHIYMLKSGRINVCALTTKNVEYVAQSINEVVKADPLDDGEDCDEDGDDDDADDDCDE</sequence>
<dbReference type="Gene3D" id="3.90.1150.10">
    <property type="entry name" value="Aspartate Aminotransferase, domain 1"/>
    <property type="match status" value="1"/>
</dbReference>
<dbReference type="GeneID" id="115632084"/>
<dbReference type="InterPro" id="IPR004839">
    <property type="entry name" value="Aminotransferase_I/II_large"/>
</dbReference>
<accession>A0A6J2U8T9</accession>
<dbReference type="InterPro" id="IPR015424">
    <property type="entry name" value="PyrdxlP-dep_Trfase"/>
</dbReference>
<dbReference type="InterPro" id="IPR000796">
    <property type="entry name" value="Asp_trans"/>
</dbReference>
<evidence type="ECO:0000256" key="4">
    <source>
        <dbReference type="ARBA" id="ARBA00012753"/>
    </source>
</evidence>
<feature type="domain" description="Aminotransferase class I/classII large" evidence="10">
    <location>
        <begin position="73"/>
        <end position="441"/>
    </location>
</feature>
<dbReference type="SUPFAM" id="SSF53383">
    <property type="entry name" value="PLP-dependent transferases"/>
    <property type="match status" value="1"/>
</dbReference>
<comment type="cofactor">
    <cofactor evidence="1">
        <name>pyridoxal 5'-phosphate</name>
        <dbReference type="ChEBI" id="CHEBI:597326"/>
    </cofactor>
</comment>
<dbReference type="PRINTS" id="PR00799">
    <property type="entry name" value="TRANSAMINASE"/>
</dbReference>
<evidence type="ECO:0000256" key="7">
    <source>
        <dbReference type="ARBA" id="ARBA00022898"/>
    </source>
</evidence>
<keyword evidence="7" id="KW-0663">Pyridoxal phosphate</keyword>
<dbReference type="PANTHER" id="PTHR11879">
    <property type="entry name" value="ASPARTATE AMINOTRANSFERASE"/>
    <property type="match status" value="1"/>
</dbReference>
<keyword evidence="5" id="KW-0032">Aminotransferase</keyword>